<dbReference type="Pfam" id="PF00069">
    <property type="entry name" value="Pkinase"/>
    <property type="match status" value="1"/>
</dbReference>
<dbReference type="GO" id="GO:0005524">
    <property type="term" value="F:ATP binding"/>
    <property type="evidence" value="ECO:0007669"/>
    <property type="project" value="UniProtKB-KW"/>
</dbReference>
<proteinExistence type="evidence at transcript level"/>
<dbReference type="PANTHER" id="PTHR24346">
    <property type="entry name" value="MAP/MICROTUBULE AFFINITY-REGULATING KINASE"/>
    <property type="match status" value="1"/>
</dbReference>
<dbReference type="GO" id="GO:0035556">
    <property type="term" value="P:intracellular signal transduction"/>
    <property type="evidence" value="ECO:0007669"/>
    <property type="project" value="TreeGrafter"/>
</dbReference>
<dbReference type="GO" id="GO:0005737">
    <property type="term" value="C:cytoplasm"/>
    <property type="evidence" value="ECO:0007669"/>
    <property type="project" value="TreeGrafter"/>
</dbReference>
<keyword evidence="1" id="KW-0547">Nucleotide-binding</keyword>
<reference evidence="4" key="1">
    <citation type="journal article" date="2011" name="Mycologia">
        <title>Fungal and algal gene expression in early developmental stages of lichen-symbiosis.</title>
        <authorList>
            <person name="Joneson S."/>
            <person name="Armaleo D."/>
            <person name="Lutzoni F."/>
        </authorList>
    </citation>
    <scope>NUCLEOTIDE SEQUENCE</scope>
    <source>
        <strain evidence="4">DA2</strain>
    </source>
</reference>
<sequence length="192" mass="21636">LYVGELGAGRKGEIKLMKHIRSKELVAVKYIARVVGEGLSKNTEREIVNHRKLLHPNIIRFKEVFYTDDHLAIVMEYASEGHLSNRIKLNGRLAEDDARRFFQQLVEGVEHCHSQGVVHRDLRLEHLLLDGNFIKPTLKITGFGYSKSNILDSLPKTTVGAPTYTPPEVLMSQNASSYDGKLVDVWSCGVIL</sequence>
<dbReference type="PANTHER" id="PTHR24346:SF92">
    <property type="entry name" value="SNF1-RELATED PROTEIN KINASE 2.6"/>
    <property type="match status" value="1"/>
</dbReference>
<dbReference type="PROSITE" id="PS50011">
    <property type="entry name" value="PROTEIN_KINASE_DOM"/>
    <property type="match status" value="1"/>
</dbReference>
<feature type="non-terminal residue" evidence="4">
    <location>
        <position position="1"/>
    </location>
</feature>
<evidence type="ECO:0000256" key="2">
    <source>
        <dbReference type="ARBA" id="ARBA00022840"/>
    </source>
</evidence>
<protein>
    <recommendedName>
        <fullName evidence="3">Protein kinase domain-containing protein</fullName>
    </recommendedName>
</protein>
<dbReference type="Gene3D" id="3.30.200.20">
    <property type="entry name" value="Phosphorylase Kinase, domain 1"/>
    <property type="match status" value="1"/>
</dbReference>
<evidence type="ECO:0000256" key="1">
    <source>
        <dbReference type="ARBA" id="ARBA00022741"/>
    </source>
</evidence>
<evidence type="ECO:0000313" key="4">
    <source>
        <dbReference type="EMBL" id="ADP36967.1"/>
    </source>
</evidence>
<dbReference type="InterPro" id="IPR011009">
    <property type="entry name" value="Kinase-like_dom_sf"/>
</dbReference>
<name>F4ZBV7_9CHLO</name>
<feature type="non-terminal residue" evidence="4">
    <location>
        <position position="192"/>
    </location>
</feature>
<dbReference type="Gene3D" id="1.10.510.10">
    <property type="entry name" value="Transferase(Phosphotransferase) domain 1"/>
    <property type="match status" value="1"/>
</dbReference>
<dbReference type="EMBL" id="HM355473">
    <property type="protein sequence ID" value="ADP36967.1"/>
    <property type="molecule type" value="mRNA"/>
</dbReference>
<keyword evidence="2" id="KW-0067">ATP-binding</keyword>
<dbReference type="AlphaFoldDB" id="F4ZBV7"/>
<accession>F4ZBV7</accession>
<dbReference type="SUPFAM" id="SSF56112">
    <property type="entry name" value="Protein kinase-like (PK-like)"/>
    <property type="match status" value="1"/>
</dbReference>
<organism evidence="4">
    <name type="scientific">Asterochloris sp. DA2</name>
    <dbReference type="NCBI Taxonomy" id="909298"/>
    <lineage>
        <taxon>Eukaryota</taxon>
        <taxon>Viridiplantae</taxon>
        <taxon>Chlorophyta</taxon>
        <taxon>core chlorophytes</taxon>
        <taxon>Trebouxiophyceae</taxon>
        <taxon>Trebouxiales</taxon>
        <taxon>Trebouxiaceae</taxon>
        <taxon>Asterochloris</taxon>
    </lineage>
</organism>
<dbReference type="GO" id="GO:0004674">
    <property type="term" value="F:protein serine/threonine kinase activity"/>
    <property type="evidence" value="ECO:0007669"/>
    <property type="project" value="TreeGrafter"/>
</dbReference>
<dbReference type="InterPro" id="IPR000719">
    <property type="entry name" value="Prot_kinase_dom"/>
</dbReference>
<feature type="domain" description="Protein kinase" evidence="3">
    <location>
        <begin position="1"/>
        <end position="192"/>
    </location>
</feature>
<evidence type="ECO:0000259" key="3">
    <source>
        <dbReference type="PROSITE" id="PS50011"/>
    </source>
</evidence>